<sequence>MNHYNTLNLAMFSGKGGVGKTTLSCCFARNWAKQFPNEKILLMSTDPAHSLGDILLQKVEDHALPLADLPNLCVRALNAQELLQEFKAKYGKFLELLVERGSLVEGEDLTSVWDLSWPGLDELMGLLEIQRLLTEKEVDRVVVDMAPSGHTLNLLGLKDFLEVILNSLELFQEKHRVISKTFSGHYTPDEVDNFLVELKFKLGESKRLLQDKNFTACLVVALSEPMSLLETERFLTSLEALEIPHGGLLINRILTDSSVDPDRYSEQQQLLEKFLNISKDKPVFIVPQQTAAPLGESRLDGLMTQIVKIDSVTLAPPPPIKWPEKVPPCFSDFVSEGRKLIIVGGKGGVGKTTVAAAIGWGLSDRYPDKKIRMVSIDPAHSLGDAFGERFGHEPVSLTPNLSGQEIDADKVLAKFREDYLWELAEMISGEGVENQTVKIAYSPEAWRQLVAQSLPGIDEMLSLITVINLLDSNQQDLIILDTAPTGHLLRFLEMPTALGDWLSWIFKLWMKYQSVLGKVDLMGRLRQLRQQVMLAQKKLKNSQHTEFIGVIQGESAIVAEHRRLTESIREMGVYQRYIVQNRYAKDVEVDSHLFPEETIIRLPNLPRSVEPLVRIKGAASLLF</sequence>
<keyword evidence="5" id="KW-1185">Reference proteome</keyword>
<feature type="coiled-coil region" evidence="2">
    <location>
        <begin position="518"/>
        <end position="545"/>
    </location>
</feature>
<reference evidence="5" key="1">
    <citation type="journal article" date="2021" name="Science">
        <title>Hunting the eagle killer: A cyanobacterial neurotoxin causes vacuolar myelinopathy.</title>
        <authorList>
            <person name="Breinlinger S."/>
            <person name="Phillips T.J."/>
            <person name="Haram B.N."/>
            <person name="Mares J."/>
            <person name="Martinez Yerena J.A."/>
            <person name="Hrouzek P."/>
            <person name="Sobotka R."/>
            <person name="Henderson W.M."/>
            <person name="Schmieder P."/>
            <person name="Williams S.M."/>
            <person name="Lauderdale J.D."/>
            <person name="Wilde H.D."/>
            <person name="Gerrin W."/>
            <person name="Kust A."/>
            <person name="Washington J.W."/>
            <person name="Wagner C."/>
            <person name="Geier B."/>
            <person name="Liebeke M."/>
            <person name="Enke H."/>
            <person name="Niedermeyer T.H.J."/>
            <person name="Wilde S.B."/>
        </authorList>
    </citation>
    <scope>NUCLEOTIDE SEQUENCE [LARGE SCALE GENOMIC DNA]</scope>
    <source>
        <strain evidence="5">Thurmond2011</strain>
    </source>
</reference>
<dbReference type="SMART" id="SM00382">
    <property type="entry name" value="AAA"/>
    <property type="match status" value="2"/>
</dbReference>
<gene>
    <name evidence="4" type="ORF">G7B40_021445</name>
</gene>
<dbReference type="NCBIfam" id="TIGR00345">
    <property type="entry name" value="GET3_arsA_TRC40"/>
    <property type="match status" value="2"/>
</dbReference>
<dbReference type="Pfam" id="PF02374">
    <property type="entry name" value="ArsA_ATPase"/>
    <property type="match status" value="2"/>
</dbReference>
<evidence type="ECO:0000313" key="4">
    <source>
        <dbReference type="EMBL" id="MDR9897109.1"/>
    </source>
</evidence>
<dbReference type="GO" id="GO:0016887">
    <property type="term" value="F:ATP hydrolysis activity"/>
    <property type="evidence" value="ECO:0007669"/>
    <property type="project" value="InterPro"/>
</dbReference>
<dbReference type="PANTHER" id="PTHR10803">
    <property type="entry name" value="ARSENICAL PUMP-DRIVING ATPASE ARSENITE-TRANSLOCATING ATPASE"/>
    <property type="match status" value="1"/>
</dbReference>
<dbReference type="InterPro" id="IPR025723">
    <property type="entry name" value="ArsA/GET3_ATPase-like"/>
</dbReference>
<dbReference type="SUPFAM" id="SSF52540">
    <property type="entry name" value="P-loop containing nucleoside triphosphate hydrolases"/>
    <property type="match status" value="2"/>
</dbReference>
<dbReference type="CDD" id="cd02035">
    <property type="entry name" value="ArsA"/>
    <property type="match status" value="2"/>
</dbReference>
<dbReference type="InterPro" id="IPR027417">
    <property type="entry name" value="P-loop_NTPase"/>
</dbReference>
<dbReference type="Gene3D" id="3.40.50.300">
    <property type="entry name" value="P-loop containing nucleotide triphosphate hydrolases"/>
    <property type="match status" value="2"/>
</dbReference>
<dbReference type="Proteomes" id="UP000667802">
    <property type="component" value="Unassembled WGS sequence"/>
</dbReference>
<accession>A0AAP5MBP1</accession>
<dbReference type="AlphaFoldDB" id="A0AAP5MBP1"/>
<comment type="similarity">
    <text evidence="1">Belongs to the arsA ATPase family.</text>
</comment>
<evidence type="ECO:0000256" key="1">
    <source>
        <dbReference type="ARBA" id="ARBA00011040"/>
    </source>
</evidence>
<name>A0AAP5MBP1_9CYAN</name>
<comment type="caution">
    <text evidence="4">The sequence shown here is derived from an EMBL/GenBank/DDBJ whole genome shotgun (WGS) entry which is preliminary data.</text>
</comment>
<dbReference type="GO" id="GO:0005524">
    <property type="term" value="F:ATP binding"/>
    <property type="evidence" value="ECO:0007669"/>
    <property type="project" value="InterPro"/>
</dbReference>
<evidence type="ECO:0000313" key="5">
    <source>
        <dbReference type="Proteomes" id="UP000667802"/>
    </source>
</evidence>
<feature type="domain" description="AAA+ ATPase" evidence="3">
    <location>
        <begin position="336"/>
        <end position="569"/>
    </location>
</feature>
<dbReference type="InterPro" id="IPR016300">
    <property type="entry name" value="ATPase_ArsA/GET3"/>
</dbReference>
<evidence type="ECO:0000256" key="2">
    <source>
        <dbReference type="SAM" id="Coils"/>
    </source>
</evidence>
<protein>
    <submittedName>
        <fullName evidence="4">ArsA family ATPase</fullName>
    </submittedName>
</protein>
<organism evidence="4 5">
    <name type="scientific">Aetokthonos hydrillicola Thurmond2011</name>
    <dbReference type="NCBI Taxonomy" id="2712845"/>
    <lineage>
        <taxon>Bacteria</taxon>
        <taxon>Bacillati</taxon>
        <taxon>Cyanobacteriota</taxon>
        <taxon>Cyanophyceae</taxon>
        <taxon>Nostocales</taxon>
        <taxon>Hapalosiphonaceae</taxon>
        <taxon>Aetokthonos</taxon>
    </lineage>
</organism>
<dbReference type="PANTHER" id="PTHR10803:SF3">
    <property type="entry name" value="ATPASE GET3"/>
    <property type="match status" value="1"/>
</dbReference>
<dbReference type="InterPro" id="IPR003593">
    <property type="entry name" value="AAA+_ATPase"/>
</dbReference>
<keyword evidence="2" id="KW-0175">Coiled coil</keyword>
<dbReference type="EMBL" id="JAALHA020000011">
    <property type="protein sequence ID" value="MDR9897109.1"/>
    <property type="molecule type" value="Genomic_DNA"/>
</dbReference>
<evidence type="ECO:0000259" key="3">
    <source>
        <dbReference type="SMART" id="SM00382"/>
    </source>
</evidence>
<feature type="domain" description="AAA+ ATPase" evidence="3">
    <location>
        <begin position="6"/>
        <end position="244"/>
    </location>
</feature>
<proteinExistence type="inferred from homology"/>